<keyword evidence="1 4" id="KW-0378">Hydrolase</keyword>
<dbReference type="AlphaFoldDB" id="A0A3N0GPL7"/>
<dbReference type="InterPro" id="IPR050301">
    <property type="entry name" value="NTE"/>
</dbReference>
<comment type="caution">
    <text evidence="4">Lacks conserved residue(s) required for the propagation of feature annotation.</text>
</comment>
<dbReference type="EMBL" id="RJSF01000040">
    <property type="protein sequence ID" value="RNM14414.1"/>
    <property type="molecule type" value="Genomic_DNA"/>
</dbReference>
<name>A0A3N0GPL7_9ACTN</name>
<evidence type="ECO:0000256" key="2">
    <source>
        <dbReference type="ARBA" id="ARBA00022963"/>
    </source>
</evidence>
<dbReference type="PANTHER" id="PTHR14226:SF76">
    <property type="entry name" value="NTE FAMILY PROTEIN RSSA"/>
    <property type="match status" value="1"/>
</dbReference>
<feature type="active site" description="Proton acceptor" evidence="4">
    <location>
        <position position="154"/>
    </location>
</feature>
<evidence type="ECO:0000313" key="8">
    <source>
        <dbReference type="Proteomes" id="UP000279994"/>
    </source>
</evidence>
<dbReference type="InterPro" id="IPR016035">
    <property type="entry name" value="Acyl_Trfase/lysoPLipase"/>
</dbReference>
<comment type="caution">
    <text evidence="7">The sequence shown here is derived from an EMBL/GenBank/DDBJ whole genome shotgun (WGS) entry which is preliminary data.</text>
</comment>
<reference evidence="7 8" key="1">
    <citation type="submission" date="2018-11" db="EMBL/GenBank/DDBJ databases">
        <authorList>
            <person name="Li F."/>
        </authorList>
    </citation>
    <scope>NUCLEOTIDE SEQUENCE [LARGE SCALE GENOMIC DNA]</scope>
    <source>
        <strain evidence="7 8">Gsoil 818</strain>
    </source>
</reference>
<keyword evidence="3 4" id="KW-0443">Lipid metabolism</keyword>
<dbReference type="Pfam" id="PF01734">
    <property type="entry name" value="Patatin"/>
    <property type="match status" value="1"/>
</dbReference>
<gene>
    <name evidence="7" type="ORF">EFL26_13865</name>
</gene>
<dbReference type="GO" id="GO:0016042">
    <property type="term" value="P:lipid catabolic process"/>
    <property type="evidence" value="ECO:0007669"/>
    <property type="project" value="UniProtKB-UniRule"/>
</dbReference>
<protein>
    <submittedName>
        <fullName evidence="7">Esterase</fullName>
    </submittedName>
</protein>
<dbReference type="SUPFAM" id="SSF52151">
    <property type="entry name" value="FabD/lysophospholipase-like"/>
    <property type="match status" value="1"/>
</dbReference>
<keyword evidence="8" id="KW-1185">Reference proteome</keyword>
<evidence type="ECO:0000256" key="1">
    <source>
        <dbReference type="ARBA" id="ARBA00022801"/>
    </source>
</evidence>
<organism evidence="7 8">
    <name type="scientific">Nocardioides pocheonensis</name>
    <dbReference type="NCBI Taxonomy" id="661485"/>
    <lineage>
        <taxon>Bacteria</taxon>
        <taxon>Bacillati</taxon>
        <taxon>Actinomycetota</taxon>
        <taxon>Actinomycetes</taxon>
        <taxon>Propionibacteriales</taxon>
        <taxon>Nocardioidaceae</taxon>
        <taxon>Nocardioides</taxon>
    </lineage>
</organism>
<dbReference type="InterPro" id="IPR002641">
    <property type="entry name" value="PNPLA_dom"/>
</dbReference>
<feature type="short sequence motif" description="GXSXG" evidence="4">
    <location>
        <begin position="38"/>
        <end position="42"/>
    </location>
</feature>
<dbReference type="GO" id="GO:0016787">
    <property type="term" value="F:hydrolase activity"/>
    <property type="evidence" value="ECO:0007669"/>
    <property type="project" value="UniProtKB-UniRule"/>
</dbReference>
<evidence type="ECO:0000256" key="4">
    <source>
        <dbReference type="PROSITE-ProRule" id="PRU01161"/>
    </source>
</evidence>
<evidence type="ECO:0000256" key="3">
    <source>
        <dbReference type="ARBA" id="ARBA00023098"/>
    </source>
</evidence>
<dbReference type="Gene3D" id="3.40.1090.10">
    <property type="entry name" value="Cytosolic phospholipase A2 catalytic domain"/>
    <property type="match status" value="2"/>
</dbReference>
<proteinExistence type="predicted"/>
<feature type="short sequence motif" description="DGA/G" evidence="4">
    <location>
        <begin position="154"/>
        <end position="156"/>
    </location>
</feature>
<dbReference type="OrthoDB" id="5290098at2"/>
<sequence>MSLRVALALGSGGARGYAHIGVINELQERGHEIVAVAGSSMGALVGGVFAAGELASYTEWVLGLSQRSVLRQMDPALASGGVIRADRVLGSMAELVGDRRIESLPIRYTAVAVDLLAGREVWLDEGPLDRAIRASIGIPGVIAPTAVNGRILVDGGVLNPVPVAATATARADLVVAVSLQGPRGRQPYAPTRESAERRPVAEWWERFRSNAAGILSSDAVEAVAQRLPVRRTAPDVPEADVAAELVATADPATADGAADVLPSVSMRDVVSLSLDAAQSALTRYSLAAHPPDLLITVPKDACRTLDFHRAAELIDLGRTLAREALDREAPEDDPEPGGTQP</sequence>
<dbReference type="PROSITE" id="PS51635">
    <property type="entry name" value="PNPLA"/>
    <property type="match status" value="1"/>
</dbReference>
<feature type="domain" description="PNPLA" evidence="6">
    <location>
        <begin position="7"/>
        <end position="167"/>
    </location>
</feature>
<feature type="region of interest" description="Disordered" evidence="5">
    <location>
        <begin position="322"/>
        <end position="341"/>
    </location>
</feature>
<evidence type="ECO:0000256" key="5">
    <source>
        <dbReference type="SAM" id="MobiDB-lite"/>
    </source>
</evidence>
<dbReference type="Proteomes" id="UP000279994">
    <property type="component" value="Unassembled WGS sequence"/>
</dbReference>
<feature type="active site" description="Nucleophile" evidence="4">
    <location>
        <position position="40"/>
    </location>
</feature>
<evidence type="ECO:0000313" key="7">
    <source>
        <dbReference type="EMBL" id="RNM14414.1"/>
    </source>
</evidence>
<evidence type="ECO:0000259" key="6">
    <source>
        <dbReference type="PROSITE" id="PS51635"/>
    </source>
</evidence>
<keyword evidence="2 4" id="KW-0442">Lipid degradation</keyword>
<dbReference type="PANTHER" id="PTHR14226">
    <property type="entry name" value="NEUROPATHY TARGET ESTERASE/SWISS CHEESE D.MELANOGASTER"/>
    <property type="match status" value="1"/>
</dbReference>
<accession>A0A3N0GPL7</accession>